<sequence>MNLSKVQIKDISEQIDPSAIKNFIVSDKAVHFPSMSSSFPIVIDGAVFAICISGTGRIKINFKEYETRKGTILTILPNYVLEVIEQSDDMMTEFLIFSPDFLTEMPVSSNFDISMSIIQSPCLQISEAQADKLLEFHSFIVTQYKRKDHPFREQMAKGLLYTLLIEVGAIYYNKMKEVQDNPDADIMSETNSYQKEQVLNFFKLLLHNHKEEKTLQFYADKMCLTPKYLSTIIKERTGRTAFSWINEVLISSTKYMLKTTDMTILQISEELNFPNPSFFGRFFKKHTGMTPIQYRES</sequence>
<reference evidence="5" key="1">
    <citation type="submission" date="2016-04" db="EMBL/GenBank/DDBJ databases">
        <authorList>
            <person name="Evans L.H."/>
            <person name="Alamgir A."/>
            <person name="Owens N."/>
            <person name="Weber N.D."/>
            <person name="Virtaneva K."/>
            <person name="Barbian K."/>
            <person name="Babar A."/>
            <person name="Rosenke K."/>
        </authorList>
    </citation>
    <scope>NUCLEOTIDE SEQUENCE</scope>
    <source>
        <strain evidence="5">86-1</strain>
    </source>
</reference>
<evidence type="ECO:0000256" key="2">
    <source>
        <dbReference type="ARBA" id="ARBA00023125"/>
    </source>
</evidence>
<accession>A0A212K768</accession>
<dbReference type="Pfam" id="PF12833">
    <property type="entry name" value="HTH_18"/>
    <property type="match status" value="1"/>
</dbReference>
<name>A0A212K768_9BACT</name>
<dbReference type="Pfam" id="PF02311">
    <property type="entry name" value="AraC_binding"/>
    <property type="match status" value="1"/>
</dbReference>
<dbReference type="InterPro" id="IPR037923">
    <property type="entry name" value="HTH-like"/>
</dbReference>
<organism evidence="5">
    <name type="scientific">uncultured Dysgonomonas sp</name>
    <dbReference type="NCBI Taxonomy" id="206096"/>
    <lineage>
        <taxon>Bacteria</taxon>
        <taxon>Pseudomonadati</taxon>
        <taxon>Bacteroidota</taxon>
        <taxon>Bacteroidia</taxon>
        <taxon>Bacteroidales</taxon>
        <taxon>Dysgonomonadaceae</taxon>
        <taxon>Dysgonomonas</taxon>
        <taxon>environmental samples</taxon>
    </lineage>
</organism>
<dbReference type="InterPro" id="IPR018060">
    <property type="entry name" value="HTH_AraC"/>
</dbReference>
<dbReference type="InterPro" id="IPR009057">
    <property type="entry name" value="Homeodomain-like_sf"/>
</dbReference>
<dbReference type="GO" id="GO:0003700">
    <property type="term" value="F:DNA-binding transcription factor activity"/>
    <property type="evidence" value="ECO:0007669"/>
    <property type="project" value="InterPro"/>
</dbReference>
<feature type="domain" description="HTH araC/xylS-type" evidence="4">
    <location>
        <begin position="196"/>
        <end position="297"/>
    </location>
</feature>
<protein>
    <recommendedName>
        <fullName evidence="4">HTH araC/xylS-type domain-containing protein</fullName>
    </recommendedName>
</protein>
<evidence type="ECO:0000256" key="3">
    <source>
        <dbReference type="ARBA" id="ARBA00023163"/>
    </source>
</evidence>
<evidence type="ECO:0000259" key="4">
    <source>
        <dbReference type="PROSITE" id="PS01124"/>
    </source>
</evidence>
<dbReference type="Gene3D" id="1.10.10.60">
    <property type="entry name" value="Homeodomain-like"/>
    <property type="match status" value="2"/>
</dbReference>
<dbReference type="PANTHER" id="PTHR43280:SF32">
    <property type="entry name" value="TRANSCRIPTIONAL REGULATORY PROTEIN"/>
    <property type="match status" value="1"/>
</dbReference>
<evidence type="ECO:0000256" key="1">
    <source>
        <dbReference type="ARBA" id="ARBA00023015"/>
    </source>
</evidence>
<dbReference type="PROSITE" id="PS01124">
    <property type="entry name" value="HTH_ARAC_FAMILY_2"/>
    <property type="match status" value="1"/>
</dbReference>
<keyword evidence="2" id="KW-0238">DNA-binding</keyword>
<dbReference type="PANTHER" id="PTHR43280">
    <property type="entry name" value="ARAC-FAMILY TRANSCRIPTIONAL REGULATOR"/>
    <property type="match status" value="1"/>
</dbReference>
<proteinExistence type="predicted"/>
<dbReference type="SUPFAM" id="SSF46689">
    <property type="entry name" value="Homeodomain-like"/>
    <property type="match status" value="1"/>
</dbReference>
<dbReference type="EMBL" id="FLUM01000003">
    <property type="protein sequence ID" value="SBW07550.1"/>
    <property type="molecule type" value="Genomic_DNA"/>
</dbReference>
<dbReference type="AlphaFoldDB" id="A0A212K768"/>
<evidence type="ECO:0000313" key="5">
    <source>
        <dbReference type="EMBL" id="SBW07550.1"/>
    </source>
</evidence>
<gene>
    <name evidence="5" type="ORF">KL86DYS1_31696</name>
</gene>
<dbReference type="GO" id="GO:0043565">
    <property type="term" value="F:sequence-specific DNA binding"/>
    <property type="evidence" value="ECO:0007669"/>
    <property type="project" value="InterPro"/>
</dbReference>
<keyword evidence="1" id="KW-0805">Transcription regulation</keyword>
<keyword evidence="3" id="KW-0804">Transcription</keyword>
<dbReference type="RefSeq" id="WP_296944781.1">
    <property type="nucleotide sequence ID" value="NZ_LT599032.1"/>
</dbReference>
<dbReference type="InterPro" id="IPR003313">
    <property type="entry name" value="AraC-bd"/>
</dbReference>
<dbReference type="SUPFAM" id="SSF51215">
    <property type="entry name" value="Regulatory protein AraC"/>
    <property type="match status" value="1"/>
</dbReference>
<dbReference type="SMART" id="SM00342">
    <property type="entry name" value="HTH_ARAC"/>
    <property type="match status" value="1"/>
</dbReference>